<dbReference type="EMBL" id="PJQL01001444">
    <property type="protein sequence ID" value="RCH88567.1"/>
    <property type="molecule type" value="Genomic_DNA"/>
</dbReference>
<dbReference type="PROSITE" id="PS50181">
    <property type="entry name" value="FBOX"/>
    <property type="match status" value="1"/>
</dbReference>
<dbReference type="STRING" id="86630.A0A367JF76"/>
<reference evidence="2 3" key="1">
    <citation type="journal article" date="2018" name="G3 (Bethesda)">
        <title>Phylogenetic and Phylogenomic Definition of Rhizopus Species.</title>
        <authorList>
            <person name="Gryganskyi A.P."/>
            <person name="Golan J."/>
            <person name="Dolatabadi S."/>
            <person name="Mondo S."/>
            <person name="Robb S."/>
            <person name="Idnurm A."/>
            <person name="Muszewska A."/>
            <person name="Steczkiewicz K."/>
            <person name="Masonjones S."/>
            <person name="Liao H.L."/>
            <person name="Gajdeczka M.T."/>
            <person name="Anike F."/>
            <person name="Vuek A."/>
            <person name="Anishchenko I.M."/>
            <person name="Voigt K."/>
            <person name="de Hoog G.S."/>
            <person name="Smith M.E."/>
            <person name="Heitman J."/>
            <person name="Vilgalys R."/>
            <person name="Stajich J.E."/>
        </authorList>
    </citation>
    <scope>NUCLEOTIDE SEQUENCE [LARGE SCALE GENOMIC DNA]</scope>
    <source>
        <strain evidence="2 3">CBS 357.93</strain>
    </source>
</reference>
<dbReference type="Proteomes" id="UP000252139">
    <property type="component" value="Unassembled WGS sequence"/>
</dbReference>
<dbReference type="SUPFAM" id="SSF52047">
    <property type="entry name" value="RNI-like"/>
    <property type="match status" value="1"/>
</dbReference>
<comment type="caution">
    <text evidence="2">The sequence shown here is derived from an EMBL/GenBank/DDBJ whole genome shotgun (WGS) entry which is preliminary data.</text>
</comment>
<dbReference type="InterPro" id="IPR001810">
    <property type="entry name" value="F-box_dom"/>
</dbReference>
<evidence type="ECO:0000259" key="1">
    <source>
        <dbReference type="PROSITE" id="PS50181"/>
    </source>
</evidence>
<feature type="domain" description="F-box" evidence="1">
    <location>
        <begin position="1"/>
        <end position="48"/>
    </location>
</feature>
<organism evidence="2 3">
    <name type="scientific">Rhizopus azygosporus</name>
    <name type="common">Rhizopus microsporus var. azygosporus</name>
    <dbReference type="NCBI Taxonomy" id="86630"/>
    <lineage>
        <taxon>Eukaryota</taxon>
        <taxon>Fungi</taxon>
        <taxon>Fungi incertae sedis</taxon>
        <taxon>Mucoromycota</taxon>
        <taxon>Mucoromycotina</taxon>
        <taxon>Mucoromycetes</taxon>
        <taxon>Mucorales</taxon>
        <taxon>Mucorineae</taxon>
        <taxon>Rhizopodaceae</taxon>
        <taxon>Rhizopus</taxon>
    </lineage>
</organism>
<dbReference type="Gene3D" id="3.80.10.10">
    <property type="entry name" value="Ribonuclease Inhibitor"/>
    <property type="match status" value="2"/>
</dbReference>
<evidence type="ECO:0000313" key="3">
    <source>
        <dbReference type="Proteomes" id="UP000252139"/>
    </source>
</evidence>
<dbReference type="SUPFAM" id="SSF81383">
    <property type="entry name" value="F-box domain"/>
    <property type="match status" value="1"/>
</dbReference>
<dbReference type="OrthoDB" id="3219396at2759"/>
<evidence type="ECO:0000313" key="2">
    <source>
        <dbReference type="EMBL" id="RCH88567.1"/>
    </source>
</evidence>
<dbReference type="AlphaFoldDB" id="A0A367JF76"/>
<dbReference type="InterPro" id="IPR032675">
    <property type="entry name" value="LRR_dom_sf"/>
</dbReference>
<sequence length="540" mass="61910">MNLLDLPAEILLRIVYDIPSIQDKCQLLQTCTHFNILLSSHPTCWSRLDLSPFPSIHNTVLLTFFKNCGISLAPFSSGNDSTSSVVSALDISGCRGLSETMLQALSKTFTNLTELNINGYRLSNETEYDREQPRAFEQLRDHVFQVRPSHDLSSMTMDLSKRHVEQLKIPFILILDMLYPLHHLQSLSMQYQELTPPRWLCKPFEQFRHIRHLDISSCIVSQPALQTLLRVVGSQLISLKMLNIDLTYLTILSLGQHARNLECLHLSCDDQSQITAISNAIACMKNLKDFRLTRMRMGSLTVVIEQLNVDILERLDLSPKMNIYLKPFAARRQLPGQQQQQQMELPQQRTNKHPIKTSVLPAANYATIEHSLRFVDEAFSRLFQCQHLVELRLCFPAFRATTLHQFCRSVAGSSLEIFELRLKTPQGDKDDDNYSLGIPLLVNLKELYLYSVYLPVNSIRSIGSSLKKMTCLTISDGGKWIEKTELQAVLLRNLPLLRLFRLGKLSRPISTWPEDVIVKRDNQSNIVFIKSYPERVWCVQ</sequence>
<protein>
    <recommendedName>
        <fullName evidence="1">F-box domain-containing protein</fullName>
    </recommendedName>
</protein>
<accession>A0A367JF76</accession>
<proteinExistence type="predicted"/>
<dbReference type="InterPro" id="IPR036047">
    <property type="entry name" value="F-box-like_dom_sf"/>
</dbReference>
<gene>
    <name evidence="2" type="ORF">CU097_010188</name>
</gene>
<keyword evidence="3" id="KW-1185">Reference proteome</keyword>
<name>A0A367JF76_RHIAZ</name>